<keyword evidence="4 10" id="KW-0808">Transferase</keyword>
<evidence type="ECO:0000256" key="5">
    <source>
        <dbReference type="ARBA" id="ARBA00022694"/>
    </source>
</evidence>
<evidence type="ECO:0000256" key="4">
    <source>
        <dbReference type="ARBA" id="ARBA00022679"/>
    </source>
</evidence>
<evidence type="ECO:0000256" key="9">
    <source>
        <dbReference type="ARBA" id="ARBA00049563"/>
    </source>
</evidence>
<comment type="cofactor">
    <cofactor evidence="1 10">
        <name>Mg(2+)</name>
        <dbReference type="ChEBI" id="CHEBI:18420"/>
    </cofactor>
</comment>
<evidence type="ECO:0000256" key="10">
    <source>
        <dbReference type="HAMAP-Rule" id="MF_00185"/>
    </source>
</evidence>
<feature type="site" description="Interaction with substrate tRNA" evidence="10">
    <location>
        <position position="101"/>
    </location>
</feature>
<keyword evidence="6 10" id="KW-0547">Nucleotide-binding</keyword>
<sequence>MRNKVIVIAGPTAVGKTELSIKVSKAFHGEVINGDAMQVYKKLNIGTAKIKPEEMQGVPHHLFDILDPEESFSAAEYQKVVREKINEVHDRGAIPVLTGGTGLYIQSVLFDYNFSDKGKDESVRLQLEKAHLNGEDLHKKLTELDPDSASVIHPNNVRRVIRALEIIESTGMTPAELKAEQVPEPLYQHTCIGLDMNRDSLYERINNRVDKMFEEGLFEEVRSLYDSGLRNVTAVQAIGYKELYAFFDGDITYDEAVERIKQNSRRYAKRQLTWFRNKMDFMWFNMTENREKKIKEIIDHLQEFGH</sequence>
<accession>A0A0B5ALD0</accession>
<keyword evidence="15" id="KW-1185">Reference proteome</keyword>
<dbReference type="NCBIfam" id="TIGR00174">
    <property type="entry name" value="miaA"/>
    <property type="match status" value="1"/>
</dbReference>
<dbReference type="EC" id="2.5.1.75" evidence="10"/>
<evidence type="ECO:0000256" key="1">
    <source>
        <dbReference type="ARBA" id="ARBA00001946"/>
    </source>
</evidence>
<dbReference type="STRING" id="1508404.JMA_17730"/>
<evidence type="ECO:0000256" key="11">
    <source>
        <dbReference type="RuleBase" id="RU003783"/>
    </source>
</evidence>
<dbReference type="HOGENOM" id="CLU_032616_0_1_9"/>
<comment type="function">
    <text evidence="2 10 12">Catalyzes the transfer of a dimethylallyl group onto the adenine at position 37 in tRNAs that read codons beginning with uridine, leading to the formation of N6-(dimethylallyl)adenosine (i(6)A).</text>
</comment>
<dbReference type="SUPFAM" id="SSF52540">
    <property type="entry name" value="P-loop containing nucleoside triphosphate hydrolases"/>
    <property type="match status" value="2"/>
</dbReference>
<comment type="subunit">
    <text evidence="10">Monomer.</text>
</comment>
<reference evidence="14 15" key="1">
    <citation type="submission" date="2014-08" db="EMBL/GenBank/DDBJ databases">
        <title>Complete genome of a marine bacteria Jeotgalibacillus malaysiensis.</title>
        <authorList>
            <person name="Yaakop A.S."/>
            <person name="Chan K.-G."/>
            <person name="Goh K.M."/>
        </authorList>
    </citation>
    <scope>NUCLEOTIDE SEQUENCE [LARGE SCALE GENOMIC DNA]</scope>
    <source>
        <strain evidence="14 15">D5</strain>
    </source>
</reference>
<dbReference type="GO" id="GO:0005524">
    <property type="term" value="F:ATP binding"/>
    <property type="evidence" value="ECO:0007669"/>
    <property type="project" value="UniProtKB-UniRule"/>
</dbReference>
<dbReference type="KEGG" id="jeo:JMA_17730"/>
<dbReference type="Gene3D" id="1.10.20.140">
    <property type="match status" value="1"/>
</dbReference>
<feature type="site" description="Interaction with substrate tRNA" evidence="10">
    <location>
        <position position="124"/>
    </location>
</feature>
<keyword evidence="8 10" id="KW-0460">Magnesium</keyword>
<feature type="binding site" evidence="10">
    <location>
        <begin position="12"/>
        <end position="17"/>
    </location>
    <ligand>
        <name>substrate</name>
    </ligand>
</feature>
<name>A0A0B5ALD0_9BACL</name>
<dbReference type="Pfam" id="PF01715">
    <property type="entry name" value="IPPT"/>
    <property type="match status" value="1"/>
</dbReference>
<evidence type="ECO:0000256" key="7">
    <source>
        <dbReference type="ARBA" id="ARBA00022840"/>
    </source>
</evidence>
<comment type="catalytic activity">
    <reaction evidence="9 10 11">
        <text>adenosine(37) in tRNA + dimethylallyl diphosphate = N(6)-dimethylallyladenosine(37) in tRNA + diphosphate</text>
        <dbReference type="Rhea" id="RHEA:26482"/>
        <dbReference type="Rhea" id="RHEA-COMP:10162"/>
        <dbReference type="Rhea" id="RHEA-COMP:10375"/>
        <dbReference type="ChEBI" id="CHEBI:33019"/>
        <dbReference type="ChEBI" id="CHEBI:57623"/>
        <dbReference type="ChEBI" id="CHEBI:74411"/>
        <dbReference type="ChEBI" id="CHEBI:74415"/>
        <dbReference type="EC" id="2.5.1.75"/>
    </reaction>
</comment>
<organism evidence="14 15">
    <name type="scientific">Jeotgalibacillus malaysiensis</name>
    <dbReference type="NCBI Taxonomy" id="1508404"/>
    <lineage>
        <taxon>Bacteria</taxon>
        <taxon>Bacillati</taxon>
        <taxon>Bacillota</taxon>
        <taxon>Bacilli</taxon>
        <taxon>Bacillales</taxon>
        <taxon>Caryophanaceae</taxon>
        <taxon>Jeotgalibacillus</taxon>
    </lineage>
</organism>
<evidence type="ECO:0000256" key="3">
    <source>
        <dbReference type="ARBA" id="ARBA00005842"/>
    </source>
</evidence>
<keyword evidence="5 10" id="KW-0819">tRNA processing</keyword>
<dbReference type="OrthoDB" id="9776390at2"/>
<evidence type="ECO:0000313" key="15">
    <source>
        <dbReference type="Proteomes" id="UP000031449"/>
    </source>
</evidence>
<evidence type="ECO:0000313" key="14">
    <source>
        <dbReference type="EMBL" id="AJD91090.1"/>
    </source>
</evidence>
<dbReference type="EMBL" id="CP009416">
    <property type="protein sequence ID" value="AJD91090.1"/>
    <property type="molecule type" value="Genomic_DNA"/>
</dbReference>
<dbReference type="AlphaFoldDB" id="A0A0B5ALD0"/>
<evidence type="ECO:0000256" key="13">
    <source>
        <dbReference type="RuleBase" id="RU003785"/>
    </source>
</evidence>
<evidence type="ECO:0000256" key="6">
    <source>
        <dbReference type="ARBA" id="ARBA00022741"/>
    </source>
</evidence>
<dbReference type="HAMAP" id="MF_00185">
    <property type="entry name" value="IPP_trans"/>
    <property type="match status" value="1"/>
</dbReference>
<dbReference type="PANTHER" id="PTHR11088:SF60">
    <property type="entry name" value="TRNA DIMETHYLALLYLTRANSFERASE"/>
    <property type="match status" value="1"/>
</dbReference>
<dbReference type="Gene3D" id="3.40.50.300">
    <property type="entry name" value="P-loop containing nucleotide triphosphate hydrolases"/>
    <property type="match status" value="1"/>
</dbReference>
<dbReference type="InterPro" id="IPR027417">
    <property type="entry name" value="P-loop_NTPase"/>
</dbReference>
<dbReference type="InterPro" id="IPR018022">
    <property type="entry name" value="IPT"/>
</dbReference>
<gene>
    <name evidence="10" type="primary">miaA</name>
    <name evidence="14" type="ORF">JMA_17730</name>
</gene>
<dbReference type="GO" id="GO:0052381">
    <property type="term" value="F:tRNA dimethylallyltransferase activity"/>
    <property type="evidence" value="ECO:0007669"/>
    <property type="project" value="UniProtKB-UniRule"/>
</dbReference>
<dbReference type="PANTHER" id="PTHR11088">
    <property type="entry name" value="TRNA DIMETHYLALLYLTRANSFERASE"/>
    <property type="match status" value="1"/>
</dbReference>
<comment type="caution">
    <text evidence="10">Lacks conserved residue(s) required for the propagation of feature annotation.</text>
</comment>
<proteinExistence type="inferred from homology"/>
<evidence type="ECO:0000256" key="12">
    <source>
        <dbReference type="RuleBase" id="RU003784"/>
    </source>
</evidence>
<evidence type="ECO:0000256" key="2">
    <source>
        <dbReference type="ARBA" id="ARBA00003213"/>
    </source>
</evidence>
<dbReference type="Proteomes" id="UP000031449">
    <property type="component" value="Chromosome"/>
</dbReference>
<protein>
    <recommendedName>
        <fullName evidence="10">tRNA dimethylallyltransferase</fullName>
        <ecNumber evidence="10">2.5.1.75</ecNumber>
    </recommendedName>
    <alternativeName>
        <fullName evidence="10">Dimethylallyl diphosphate:tRNA dimethylallyltransferase</fullName>
        <shortName evidence="10">DMAPP:tRNA dimethylallyltransferase</shortName>
        <shortName evidence="10">DMATase</shortName>
    </alternativeName>
    <alternativeName>
        <fullName evidence="10">Isopentenyl-diphosphate:tRNA isopentenyltransferase</fullName>
        <shortName evidence="10">IPP transferase</shortName>
        <shortName evidence="10">IPPT</shortName>
        <shortName evidence="10">IPTase</shortName>
    </alternativeName>
</protein>
<feature type="binding site" evidence="10">
    <location>
        <begin position="10"/>
        <end position="17"/>
    </location>
    <ligand>
        <name>ATP</name>
        <dbReference type="ChEBI" id="CHEBI:30616"/>
    </ligand>
</feature>
<comment type="similarity">
    <text evidence="3 10 13">Belongs to the IPP transferase family.</text>
</comment>
<dbReference type="InterPro" id="IPR039657">
    <property type="entry name" value="Dimethylallyltransferase"/>
</dbReference>
<keyword evidence="7 10" id="KW-0067">ATP-binding</keyword>
<evidence type="ECO:0000256" key="8">
    <source>
        <dbReference type="ARBA" id="ARBA00022842"/>
    </source>
</evidence>
<dbReference type="GO" id="GO:0006400">
    <property type="term" value="P:tRNA modification"/>
    <property type="evidence" value="ECO:0007669"/>
    <property type="project" value="TreeGrafter"/>
</dbReference>